<evidence type="ECO:0000256" key="3">
    <source>
        <dbReference type="ARBA" id="ARBA00022692"/>
    </source>
</evidence>
<evidence type="ECO:0000256" key="2">
    <source>
        <dbReference type="ARBA" id="ARBA00022475"/>
    </source>
</evidence>
<dbReference type="RefSeq" id="WP_357780345.1">
    <property type="nucleotide sequence ID" value="NZ_JBFAKC010000002.1"/>
</dbReference>
<dbReference type="InterPro" id="IPR002797">
    <property type="entry name" value="Polysacc_synth"/>
</dbReference>
<keyword evidence="3 6" id="KW-0812">Transmembrane</keyword>
<keyword evidence="4 6" id="KW-1133">Transmembrane helix</keyword>
<dbReference type="InterPro" id="IPR050833">
    <property type="entry name" value="Poly_Biosynth_Transport"/>
</dbReference>
<feature type="transmembrane region" description="Helical" evidence="6">
    <location>
        <begin position="238"/>
        <end position="258"/>
    </location>
</feature>
<feature type="transmembrane region" description="Helical" evidence="6">
    <location>
        <begin position="215"/>
        <end position="232"/>
    </location>
</feature>
<gene>
    <name evidence="7" type="ORF">AB0I48_04880</name>
</gene>
<accession>A0ABV3FN78</accession>
<keyword evidence="5 6" id="KW-0472">Membrane</keyword>
<feature type="transmembrane region" description="Helical" evidence="6">
    <location>
        <begin position="120"/>
        <end position="137"/>
    </location>
</feature>
<evidence type="ECO:0000313" key="8">
    <source>
        <dbReference type="Proteomes" id="UP001551695"/>
    </source>
</evidence>
<protein>
    <submittedName>
        <fullName evidence="7">Lipopolysaccharide biosynthesis protein</fullName>
    </submittedName>
</protein>
<evidence type="ECO:0000256" key="1">
    <source>
        <dbReference type="ARBA" id="ARBA00004651"/>
    </source>
</evidence>
<feature type="transmembrane region" description="Helical" evidence="6">
    <location>
        <begin position="354"/>
        <end position="381"/>
    </location>
</feature>
<sequence>MTLPTERTVPIRIRPRYYPVSLDGLRAPEFDPPTEILPVQYVDPPTVKLPVLTVSLLTSLPENPAEASRTRELLGVLRDIAYVSFGKYGQYLVTVATLPIIARVLGAAGLGLLAIGMSSYFLGSLVVDLGITSFLAARVQETGVRRESVNRTRGTYLAIRASLLGVLGLALAVGVAFRAPEHLHMILLGLFVGGFWSMSEDWVLIGQGRFGASTVYQAVARLAYLGLLLVALPHWPTATVALLCLLASAVVSVLLTWWDTWRGFGPPARPREVFAMLRVAAPVVTGRLMTTSYGQGSATVYGSVLDAVSLGLYSASDRLVRAVQSMLDPIGFALLPRMAKRSGEARFWPDAHRALAACVLAACVACAGLWFAAPTIVTLVFGQEFEGAVAVLRLEVLILPATTVTSFVTTAVLPVRQDTVGVLIGAVTGTVVAGIALLLAVRSHSVWTLVGGIVAAEIAVAIWYLARMRGLMARERRAARAAPSPTVSERRTP</sequence>
<proteinExistence type="predicted"/>
<feature type="transmembrane region" description="Helical" evidence="6">
    <location>
        <begin position="91"/>
        <end position="114"/>
    </location>
</feature>
<evidence type="ECO:0000313" key="7">
    <source>
        <dbReference type="EMBL" id="MEV0706879.1"/>
    </source>
</evidence>
<organism evidence="7 8">
    <name type="scientific">Nocardia aurea</name>
    <dbReference type="NCBI Taxonomy" id="2144174"/>
    <lineage>
        <taxon>Bacteria</taxon>
        <taxon>Bacillati</taxon>
        <taxon>Actinomycetota</taxon>
        <taxon>Actinomycetes</taxon>
        <taxon>Mycobacteriales</taxon>
        <taxon>Nocardiaceae</taxon>
        <taxon>Nocardia</taxon>
    </lineage>
</organism>
<reference evidence="7 8" key="1">
    <citation type="submission" date="2024-06" db="EMBL/GenBank/DDBJ databases">
        <title>The Natural Products Discovery Center: Release of the First 8490 Sequenced Strains for Exploring Actinobacteria Biosynthetic Diversity.</title>
        <authorList>
            <person name="Kalkreuter E."/>
            <person name="Kautsar S.A."/>
            <person name="Yang D."/>
            <person name="Bader C.D."/>
            <person name="Teijaro C.N."/>
            <person name="Fluegel L."/>
            <person name="Davis C.M."/>
            <person name="Simpson J.R."/>
            <person name="Lauterbach L."/>
            <person name="Steele A.D."/>
            <person name="Gui C."/>
            <person name="Meng S."/>
            <person name="Li G."/>
            <person name="Viehrig K."/>
            <person name="Ye F."/>
            <person name="Su P."/>
            <person name="Kiefer A.F."/>
            <person name="Nichols A."/>
            <person name="Cepeda A.J."/>
            <person name="Yan W."/>
            <person name="Fan B."/>
            <person name="Jiang Y."/>
            <person name="Adhikari A."/>
            <person name="Zheng C.-J."/>
            <person name="Schuster L."/>
            <person name="Cowan T.M."/>
            <person name="Smanski M.J."/>
            <person name="Chevrette M.G."/>
            <person name="De Carvalho L.P.S."/>
            <person name="Shen B."/>
        </authorList>
    </citation>
    <scope>NUCLEOTIDE SEQUENCE [LARGE SCALE GENOMIC DNA]</scope>
    <source>
        <strain evidence="7 8">NPDC050403</strain>
    </source>
</reference>
<feature type="transmembrane region" description="Helical" evidence="6">
    <location>
        <begin position="387"/>
        <end position="413"/>
    </location>
</feature>
<comment type="caution">
    <text evidence="7">The sequence shown here is derived from an EMBL/GenBank/DDBJ whole genome shotgun (WGS) entry which is preliminary data.</text>
</comment>
<evidence type="ECO:0000256" key="5">
    <source>
        <dbReference type="ARBA" id="ARBA00023136"/>
    </source>
</evidence>
<evidence type="ECO:0000256" key="6">
    <source>
        <dbReference type="SAM" id="Phobius"/>
    </source>
</evidence>
<comment type="subcellular location">
    <subcellularLocation>
        <location evidence="1">Cell membrane</location>
        <topology evidence="1">Multi-pass membrane protein</topology>
    </subcellularLocation>
</comment>
<dbReference type="EMBL" id="JBFAKC010000002">
    <property type="protein sequence ID" value="MEV0706879.1"/>
    <property type="molecule type" value="Genomic_DNA"/>
</dbReference>
<feature type="transmembrane region" description="Helical" evidence="6">
    <location>
        <begin position="446"/>
        <end position="466"/>
    </location>
</feature>
<evidence type="ECO:0000256" key="4">
    <source>
        <dbReference type="ARBA" id="ARBA00022989"/>
    </source>
</evidence>
<dbReference type="Proteomes" id="UP001551695">
    <property type="component" value="Unassembled WGS sequence"/>
</dbReference>
<feature type="transmembrane region" description="Helical" evidence="6">
    <location>
        <begin position="183"/>
        <end position="203"/>
    </location>
</feature>
<name>A0ABV3FN78_9NOCA</name>
<dbReference type="PANTHER" id="PTHR30250">
    <property type="entry name" value="PST FAMILY PREDICTED COLANIC ACID TRANSPORTER"/>
    <property type="match status" value="1"/>
</dbReference>
<feature type="transmembrane region" description="Helical" evidence="6">
    <location>
        <begin position="157"/>
        <end position="177"/>
    </location>
</feature>
<keyword evidence="8" id="KW-1185">Reference proteome</keyword>
<keyword evidence="2" id="KW-1003">Cell membrane</keyword>
<dbReference type="Pfam" id="PF01943">
    <property type="entry name" value="Polysacc_synt"/>
    <property type="match status" value="1"/>
</dbReference>
<feature type="transmembrane region" description="Helical" evidence="6">
    <location>
        <begin position="420"/>
        <end position="440"/>
    </location>
</feature>
<dbReference type="PANTHER" id="PTHR30250:SF11">
    <property type="entry name" value="O-ANTIGEN TRANSPORTER-RELATED"/>
    <property type="match status" value="1"/>
</dbReference>